<evidence type="ECO:0000313" key="3">
    <source>
        <dbReference type="Proteomes" id="UP001210211"/>
    </source>
</evidence>
<dbReference type="PROSITE" id="PS50878">
    <property type="entry name" value="RT_POL"/>
    <property type="match status" value="1"/>
</dbReference>
<accession>A0AAD5ZMC1</accession>
<name>A0AAD5ZMC1_9POAL</name>
<feature type="domain" description="Reverse transcriptase" evidence="1">
    <location>
        <begin position="293"/>
        <end position="569"/>
    </location>
</feature>
<sequence>MSRLDRVLLSPSWVSLFPKITLEALPVVVSDHNPILLRCSQFAPQKKKNRIELFWMKHADFATIVSHSWAANVGPDQTPLSDPVGSFKQKSSGLHSILNSWSRATFRKPKLSLLNAKNVIASLDKLEETRPLSPIEFVLRIKLREKAYEISNLLEIRWHQRARTKWLQCGDRNTSYFHALASAKQRNKWISSVVIDGTVISDTSEIVQGFTSFFANLFGSDSTNSPFSCSTLYSEDPYLDLTSLGRPFSELEINRAVMKLANNKACGPDGYPNEFFKEHWMLVKQELLSIFEHLFNQSLDLQDLNLAHIVVLPKVEGAQLMSEFRPISILNYVPKLISKVLATRLQPFLPSLISSSQTGFIRGRMISENFIVAREMVNHLRSQNRPSVLLKLDFHKAFDSLDWNFLNKVLVQRGFPPSFISWINLLLSSSVSSVVLNGQVGPQYKHKRGVRQGDPISPFLFILAVDVLSRMLQGAATSVTPSLSSRFPSPFFLLQYADDTLIFSTAEGNALSTLKLVLLLFEKASGLKINAAKSVLVPFGLQQEEATQAAGNLGFVISELPLSYLGLPLTDTRPTRQCFQPILEKIQRRLAGWKAKLLSRAGRVTLASSVLSAVPSYFMSSFLLLAWLIKEIDKLRRKFIWGTNQQGRNRLHLMAWQRLCQPKSVGGLGLVDLKLQNQALLLRWIWNLYTKQESLWGCAATNLYCHTDTQASPLTWKISGSFFWRDLRSLFPLFQLSTRMTIQSGRSTSFWFDNWAGQPLCLLSAIHQNRPINSRISFALAFQRLPQLLPRPFDNRTHLIIASGLEVALTSGNDSVYWYWSSSGKFSVSSFYNSFALAGKTCSPCCFIWNCKSPPSIKLFLYFLFHDRLLTRDQLRRRNVVTPPFCVLCSLQQVETSLHLFFHCPFVAAVWSSLQLTSLSNIASSFVSTQEGLLHAMIALQATRFQHTLLATSLWGIWLERNQRIFRNSSRPTSVLVDWISSEAGAFFRCC</sequence>
<dbReference type="AlphaFoldDB" id="A0AAD5ZMC1"/>
<dbReference type="InterPro" id="IPR043502">
    <property type="entry name" value="DNA/RNA_pol_sf"/>
</dbReference>
<dbReference type="InterPro" id="IPR026960">
    <property type="entry name" value="RVT-Znf"/>
</dbReference>
<organism evidence="2 3">
    <name type="scientific">Rhynchospora tenuis</name>
    <dbReference type="NCBI Taxonomy" id="198213"/>
    <lineage>
        <taxon>Eukaryota</taxon>
        <taxon>Viridiplantae</taxon>
        <taxon>Streptophyta</taxon>
        <taxon>Embryophyta</taxon>
        <taxon>Tracheophyta</taxon>
        <taxon>Spermatophyta</taxon>
        <taxon>Magnoliopsida</taxon>
        <taxon>Liliopsida</taxon>
        <taxon>Poales</taxon>
        <taxon>Cyperaceae</taxon>
        <taxon>Cyperoideae</taxon>
        <taxon>Rhynchosporeae</taxon>
        <taxon>Rhynchospora</taxon>
    </lineage>
</organism>
<evidence type="ECO:0000313" key="2">
    <source>
        <dbReference type="EMBL" id="KAJ3700519.1"/>
    </source>
</evidence>
<comment type="caution">
    <text evidence="2">The sequence shown here is derived from an EMBL/GenBank/DDBJ whole genome shotgun (WGS) entry which is preliminary data.</text>
</comment>
<protein>
    <recommendedName>
        <fullName evidence="1">Reverse transcriptase domain-containing protein</fullName>
    </recommendedName>
</protein>
<dbReference type="PANTHER" id="PTHR33116">
    <property type="entry name" value="REVERSE TRANSCRIPTASE ZINC-BINDING DOMAIN-CONTAINING PROTEIN-RELATED-RELATED"/>
    <property type="match status" value="1"/>
</dbReference>
<dbReference type="CDD" id="cd01650">
    <property type="entry name" value="RT_nLTR_like"/>
    <property type="match status" value="1"/>
</dbReference>
<evidence type="ECO:0000259" key="1">
    <source>
        <dbReference type="PROSITE" id="PS50878"/>
    </source>
</evidence>
<gene>
    <name evidence="2" type="ORF">LUZ61_004224</name>
</gene>
<proteinExistence type="predicted"/>
<keyword evidence="3" id="KW-1185">Reference proteome</keyword>
<dbReference type="PANTHER" id="PTHR33116:SF78">
    <property type="entry name" value="OS12G0587133 PROTEIN"/>
    <property type="match status" value="1"/>
</dbReference>
<dbReference type="Proteomes" id="UP001210211">
    <property type="component" value="Unassembled WGS sequence"/>
</dbReference>
<dbReference type="Pfam" id="PF13966">
    <property type="entry name" value="zf-RVT"/>
    <property type="match status" value="1"/>
</dbReference>
<dbReference type="SUPFAM" id="SSF56672">
    <property type="entry name" value="DNA/RNA polymerases"/>
    <property type="match status" value="1"/>
</dbReference>
<reference evidence="2 3" key="1">
    <citation type="journal article" date="2022" name="Cell">
        <title>Repeat-based holocentromeres influence genome architecture and karyotype evolution.</title>
        <authorList>
            <person name="Hofstatter P.G."/>
            <person name="Thangavel G."/>
            <person name="Lux T."/>
            <person name="Neumann P."/>
            <person name="Vondrak T."/>
            <person name="Novak P."/>
            <person name="Zhang M."/>
            <person name="Costa L."/>
            <person name="Castellani M."/>
            <person name="Scott A."/>
            <person name="Toegelov H."/>
            <person name="Fuchs J."/>
            <person name="Mata-Sucre Y."/>
            <person name="Dias Y."/>
            <person name="Vanzela A.L.L."/>
            <person name="Huettel B."/>
            <person name="Almeida C.C.S."/>
            <person name="Simkova H."/>
            <person name="Souza G."/>
            <person name="Pedrosa-Harand A."/>
            <person name="Macas J."/>
            <person name="Mayer K.F.X."/>
            <person name="Houben A."/>
            <person name="Marques A."/>
        </authorList>
    </citation>
    <scope>NUCLEOTIDE SEQUENCE [LARGE SCALE GENOMIC DNA]</scope>
    <source>
        <strain evidence="2">RhyTen1mFocal</strain>
    </source>
</reference>
<dbReference type="Pfam" id="PF00078">
    <property type="entry name" value="RVT_1"/>
    <property type="match status" value="1"/>
</dbReference>
<dbReference type="EMBL" id="JAMRDG010000001">
    <property type="protein sequence ID" value="KAJ3700519.1"/>
    <property type="molecule type" value="Genomic_DNA"/>
</dbReference>
<dbReference type="InterPro" id="IPR000477">
    <property type="entry name" value="RT_dom"/>
</dbReference>